<dbReference type="Proteomes" id="UP000815677">
    <property type="component" value="Unassembled WGS sequence"/>
</dbReference>
<keyword evidence="3" id="KW-1185">Reference proteome</keyword>
<feature type="compositionally biased region" description="Low complexity" evidence="1">
    <location>
        <begin position="67"/>
        <end position="76"/>
    </location>
</feature>
<organism evidence="2 3">
    <name type="scientific">Mycena chlorophos</name>
    <name type="common">Agaric fungus</name>
    <name type="synonym">Agaricus chlorophos</name>
    <dbReference type="NCBI Taxonomy" id="658473"/>
    <lineage>
        <taxon>Eukaryota</taxon>
        <taxon>Fungi</taxon>
        <taxon>Dikarya</taxon>
        <taxon>Basidiomycota</taxon>
        <taxon>Agaricomycotina</taxon>
        <taxon>Agaricomycetes</taxon>
        <taxon>Agaricomycetidae</taxon>
        <taxon>Agaricales</taxon>
        <taxon>Marasmiineae</taxon>
        <taxon>Mycenaceae</taxon>
        <taxon>Mycena</taxon>
    </lineage>
</organism>
<reference evidence="2" key="1">
    <citation type="submission" date="2014-09" db="EMBL/GenBank/DDBJ databases">
        <title>Genome sequence of the luminous mushroom Mycena chlorophos for searching fungal bioluminescence genes.</title>
        <authorList>
            <person name="Tanaka Y."/>
            <person name="Kasuga D."/>
            <person name="Oba Y."/>
            <person name="Hase S."/>
            <person name="Sato K."/>
            <person name="Oba Y."/>
            <person name="Sakakibara Y."/>
        </authorList>
    </citation>
    <scope>NUCLEOTIDE SEQUENCE</scope>
</reference>
<feature type="region of interest" description="Disordered" evidence="1">
    <location>
        <begin position="32"/>
        <end position="55"/>
    </location>
</feature>
<proteinExistence type="predicted"/>
<feature type="compositionally biased region" description="Basic and acidic residues" evidence="1">
    <location>
        <begin position="83"/>
        <end position="93"/>
    </location>
</feature>
<feature type="compositionally biased region" description="Polar residues" evidence="1">
    <location>
        <begin position="32"/>
        <end position="45"/>
    </location>
</feature>
<gene>
    <name evidence="2" type="ORF">MCHLO_03434</name>
</gene>
<name>A0ABQ0L410_MYCCL</name>
<accession>A0ABQ0L410</accession>
<feature type="region of interest" description="Disordered" evidence="1">
    <location>
        <begin position="67"/>
        <end position="95"/>
    </location>
</feature>
<sequence length="120" mass="12814">MGWNMSPPSPSSAPNYCPTVFGTRGHDFAASLTSGSVPNAPTAQAQARRGPRWRTKSLQTASCAPLLPLKPARLPPTSSVRAPEVDRPFRRSPDAMQVEVEPDAVIIDATPSPDSISYSQ</sequence>
<dbReference type="EMBL" id="DF841855">
    <property type="protein sequence ID" value="GAT45883.1"/>
    <property type="molecule type" value="Genomic_DNA"/>
</dbReference>
<evidence type="ECO:0000313" key="2">
    <source>
        <dbReference type="EMBL" id="GAT45883.1"/>
    </source>
</evidence>
<protein>
    <submittedName>
        <fullName evidence="2">Uncharacterized protein</fullName>
    </submittedName>
</protein>
<evidence type="ECO:0000313" key="3">
    <source>
        <dbReference type="Proteomes" id="UP000815677"/>
    </source>
</evidence>
<evidence type="ECO:0000256" key="1">
    <source>
        <dbReference type="SAM" id="MobiDB-lite"/>
    </source>
</evidence>